<reference evidence="2" key="1">
    <citation type="submission" date="2022-01" db="EMBL/GenBank/DDBJ databases">
        <title>Comparative genomics reveals a dynamic genome evolution in the ectomycorrhizal milk-cap (Lactarius) mushrooms.</title>
        <authorList>
            <consortium name="DOE Joint Genome Institute"/>
            <person name="Lebreton A."/>
            <person name="Tang N."/>
            <person name="Kuo A."/>
            <person name="LaButti K."/>
            <person name="Drula E."/>
            <person name="Barry K."/>
            <person name="Clum A."/>
            <person name="Lipzen A."/>
            <person name="Mousain D."/>
            <person name="Ng V."/>
            <person name="Wang R."/>
            <person name="Wang X."/>
            <person name="Dai Y."/>
            <person name="Henrissat B."/>
            <person name="Grigoriev I.V."/>
            <person name="Guerin-Laguette A."/>
            <person name="Yu F."/>
            <person name="Martin F.M."/>
        </authorList>
    </citation>
    <scope>NUCLEOTIDE SEQUENCE</scope>
    <source>
        <strain evidence="2">QP</strain>
    </source>
</reference>
<accession>A0AAD4QBX8</accession>
<protein>
    <submittedName>
        <fullName evidence="2">Uncharacterized protein</fullName>
    </submittedName>
</protein>
<sequence>MDLIPVSQKIIVRSSGALVAKPAASGGSRANGPPLTAAVGQLKASASATEQHVLDTMEVDDRDTEAHVSVATGPAEQQPAPKARQSACSLACAPAQLILPDLATICAAFHAMASSPLCCCLIALLQALTLPLAFSIATHLHPLIVRLTWALGPKSYIFSIFDLGPVLHGLLPFQIRVLTVSRFAINLSPSLSSRSLPPSFYFCRPWTAVTRTHPARGSQAVHRQAAHPHVLCRFVLQLPISVTPPTSHIPFKMSRSSYCCPLATCKMLSEPVLDSAPPLDSEQGHIICTLIVDSLLDAGTDPCIKDKEGHIAQDYESISKSDIAEDYDNNNDFGGSGLDDEE</sequence>
<comment type="caution">
    <text evidence="2">The sequence shown here is derived from an EMBL/GenBank/DDBJ whole genome shotgun (WGS) entry which is preliminary data.</text>
</comment>
<keyword evidence="3" id="KW-1185">Reference proteome</keyword>
<proteinExistence type="predicted"/>
<evidence type="ECO:0000313" key="3">
    <source>
        <dbReference type="Proteomes" id="UP001201163"/>
    </source>
</evidence>
<gene>
    <name evidence="2" type="ORF">EDB92DRAFT_1948109</name>
</gene>
<feature type="region of interest" description="Disordered" evidence="1">
    <location>
        <begin position="322"/>
        <end position="342"/>
    </location>
</feature>
<dbReference type="AlphaFoldDB" id="A0AAD4QBX8"/>
<dbReference type="Proteomes" id="UP001201163">
    <property type="component" value="Unassembled WGS sequence"/>
</dbReference>
<dbReference type="EMBL" id="JAKELL010000043">
    <property type="protein sequence ID" value="KAH8988190.1"/>
    <property type="molecule type" value="Genomic_DNA"/>
</dbReference>
<evidence type="ECO:0000256" key="1">
    <source>
        <dbReference type="SAM" id="MobiDB-lite"/>
    </source>
</evidence>
<evidence type="ECO:0000313" key="2">
    <source>
        <dbReference type="EMBL" id="KAH8988190.1"/>
    </source>
</evidence>
<name>A0AAD4QBX8_9AGAM</name>
<organism evidence="2 3">
    <name type="scientific">Lactarius akahatsu</name>
    <dbReference type="NCBI Taxonomy" id="416441"/>
    <lineage>
        <taxon>Eukaryota</taxon>
        <taxon>Fungi</taxon>
        <taxon>Dikarya</taxon>
        <taxon>Basidiomycota</taxon>
        <taxon>Agaricomycotina</taxon>
        <taxon>Agaricomycetes</taxon>
        <taxon>Russulales</taxon>
        <taxon>Russulaceae</taxon>
        <taxon>Lactarius</taxon>
    </lineage>
</organism>